<evidence type="ECO:0000256" key="4">
    <source>
        <dbReference type="ARBA" id="ARBA00023163"/>
    </source>
</evidence>
<dbReference type="GO" id="GO:0005829">
    <property type="term" value="C:cytosol"/>
    <property type="evidence" value="ECO:0007669"/>
    <property type="project" value="TreeGrafter"/>
</dbReference>
<dbReference type="GO" id="GO:0003700">
    <property type="term" value="F:DNA-binding transcription factor activity"/>
    <property type="evidence" value="ECO:0007669"/>
    <property type="project" value="InterPro"/>
</dbReference>
<gene>
    <name evidence="6" type="primary">yvbU</name>
    <name evidence="6" type="ORF">KSF_088330</name>
</gene>
<name>A0A8J3N7S3_9CHLR</name>
<evidence type="ECO:0000256" key="1">
    <source>
        <dbReference type="ARBA" id="ARBA00009437"/>
    </source>
</evidence>
<dbReference type="EMBL" id="BNJK01000002">
    <property type="protein sequence ID" value="GHO98785.1"/>
    <property type="molecule type" value="Genomic_DNA"/>
</dbReference>
<evidence type="ECO:0000256" key="2">
    <source>
        <dbReference type="ARBA" id="ARBA00023015"/>
    </source>
</evidence>
<dbReference type="SUPFAM" id="SSF46785">
    <property type="entry name" value="Winged helix' DNA-binding domain"/>
    <property type="match status" value="1"/>
</dbReference>
<organism evidence="6 7">
    <name type="scientific">Reticulibacter mediterranei</name>
    <dbReference type="NCBI Taxonomy" id="2778369"/>
    <lineage>
        <taxon>Bacteria</taxon>
        <taxon>Bacillati</taxon>
        <taxon>Chloroflexota</taxon>
        <taxon>Ktedonobacteria</taxon>
        <taxon>Ktedonobacterales</taxon>
        <taxon>Reticulibacteraceae</taxon>
        <taxon>Reticulibacter</taxon>
    </lineage>
</organism>
<dbReference type="AlphaFoldDB" id="A0A8J3N7S3"/>
<dbReference type="Gene3D" id="1.10.10.10">
    <property type="entry name" value="Winged helix-like DNA-binding domain superfamily/Winged helix DNA-binding domain"/>
    <property type="match status" value="1"/>
</dbReference>
<reference evidence="6" key="1">
    <citation type="submission" date="2020-10" db="EMBL/GenBank/DDBJ databases">
        <title>Taxonomic study of unclassified bacteria belonging to the class Ktedonobacteria.</title>
        <authorList>
            <person name="Yabe S."/>
            <person name="Wang C.M."/>
            <person name="Zheng Y."/>
            <person name="Sakai Y."/>
            <person name="Cavaletti L."/>
            <person name="Monciardini P."/>
            <person name="Donadio S."/>
        </authorList>
    </citation>
    <scope>NUCLEOTIDE SEQUENCE</scope>
    <source>
        <strain evidence="6">ID150040</strain>
    </source>
</reference>
<sequence length="298" mass="32709">MNFSQLHCFVALADTGSFTETAYTTHLTQSAVSHALAALERELGVTLLERNNRGVVALTEIGRSLLPHARALLVHAEAIEQGARAARGLVKGNLRLGSIPLVSSPLLAGVLAHFHQQYPDIDVVLFEGSFHEVEEWLDSNVIDIGFLHHPTKGMESIYLANDTLHVFVANEHRLHTYASVMADDLREESLIMPRTGCDLPEIFDQKHGKHNPSIRYRVSEGTTILAMVREGLGITIMPRKMLPDKLEGITSIPLDPPQTLQIGLAVRSIASASPAARLFVQTAVMWVQEQVALPLSAR</sequence>
<proteinExistence type="inferred from homology"/>
<dbReference type="InterPro" id="IPR036390">
    <property type="entry name" value="WH_DNA-bd_sf"/>
</dbReference>
<dbReference type="GO" id="GO:0003677">
    <property type="term" value="F:DNA binding"/>
    <property type="evidence" value="ECO:0007669"/>
    <property type="project" value="UniProtKB-KW"/>
</dbReference>
<keyword evidence="3" id="KW-0238">DNA-binding</keyword>
<dbReference type="PANTHER" id="PTHR30419:SF24">
    <property type="entry name" value="HTH-TYPE TRANSCRIPTIONAL REGULATOR CZCR"/>
    <property type="match status" value="1"/>
</dbReference>
<evidence type="ECO:0000313" key="7">
    <source>
        <dbReference type="Proteomes" id="UP000597444"/>
    </source>
</evidence>
<dbReference type="PROSITE" id="PS50931">
    <property type="entry name" value="HTH_LYSR"/>
    <property type="match status" value="1"/>
</dbReference>
<dbReference type="InterPro" id="IPR050950">
    <property type="entry name" value="HTH-type_LysR_regulators"/>
</dbReference>
<evidence type="ECO:0000256" key="3">
    <source>
        <dbReference type="ARBA" id="ARBA00023125"/>
    </source>
</evidence>
<dbReference type="Pfam" id="PF03466">
    <property type="entry name" value="LysR_substrate"/>
    <property type="match status" value="1"/>
</dbReference>
<comment type="similarity">
    <text evidence="1">Belongs to the LysR transcriptional regulatory family.</text>
</comment>
<dbReference type="Proteomes" id="UP000597444">
    <property type="component" value="Unassembled WGS sequence"/>
</dbReference>
<dbReference type="InterPro" id="IPR036388">
    <property type="entry name" value="WH-like_DNA-bd_sf"/>
</dbReference>
<comment type="caution">
    <text evidence="6">The sequence shown here is derived from an EMBL/GenBank/DDBJ whole genome shotgun (WGS) entry which is preliminary data.</text>
</comment>
<dbReference type="Gene3D" id="3.40.190.290">
    <property type="match status" value="1"/>
</dbReference>
<dbReference type="SUPFAM" id="SSF53850">
    <property type="entry name" value="Periplasmic binding protein-like II"/>
    <property type="match status" value="1"/>
</dbReference>
<dbReference type="RefSeq" id="WP_220209476.1">
    <property type="nucleotide sequence ID" value="NZ_BNJK01000002.1"/>
</dbReference>
<keyword evidence="4" id="KW-0804">Transcription</keyword>
<dbReference type="FunFam" id="1.10.10.10:FF:000001">
    <property type="entry name" value="LysR family transcriptional regulator"/>
    <property type="match status" value="1"/>
</dbReference>
<dbReference type="InterPro" id="IPR005119">
    <property type="entry name" value="LysR_subst-bd"/>
</dbReference>
<feature type="domain" description="HTH lysR-type" evidence="5">
    <location>
        <begin position="1"/>
        <end position="58"/>
    </location>
</feature>
<protein>
    <submittedName>
        <fullName evidence="6">Putative HTH-type transcriptional regulator YvbU</fullName>
    </submittedName>
</protein>
<dbReference type="PRINTS" id="PR00039">
    <property type="entry name" value="HTHLYSR"/>
</dbReference>
<dbReference type="InterPro" id="IPR000847">
    <property type="entry name" value="LysR_HTH_N"/>
</dbReference>
<accession>A0A8J3N7S3</accession>
<evidence type="ECO:0000313" key="6">
    <source>
        <dbReference type="EMBL" id="GHO98785.1"/>
    </source>
</evidence>
<evidence type="ECO:0000259" key="5">
    <source>
        <dbReference type="PROSITE" id="PS50931"/>
    </source>
</evidence>
<keyword evidence="2" id="KW-0805">Transcription regulation</keyword>
<dbReference type="CDD" id="cd05466">
    <property type="entry name" value="PBP2_LTTR_substrate"/>
    <property type="match status" value="1"/>
</dbReference>
<keyword evidence="7" id="KW-1185">Reference proteome</keyword>
<dbReference type="PANTHER" id="PTHR30419">
    <property type="entry name" value="HTH-TYPE TRANSCRIPTIONAL REGULATOR YBHD"/>
    <property type="match status" value="1"/>
</dbReference>
<dbReference type="Pfam" id="PF00126">
    <property type="entry name" value="HTH_1"/>
    <property type="match status" value="1"/>
</dbReference>